<keyword evidence="7" id="KW-0539">Nucleus</keyword>
<protein>
    <submittedName>
        <fullName evidence="9">Nuclear pore complex protein</fullName>
    </submittedName>
</protein>
<keyword evidence="3" id="KW-0509">mRNA transport</keyword>
<comment type="subcellular location">
    <subcellularLocation>
        <location evidence="1">Nucleus</location>
        <location evidence="1">Nuclear pore complex</location>
    </subcellularLocation>
</comment>
<evidence type="ECO:0000256" key="3">
    <source>
        <dbReference type="ARBA" id="ARBA00022816"/>
    </source>
</evidence>
<dbReference type="PANTHER" id="PTHR13257">
    <property type="entry name" value="NUCLEOPORIN NUP84-RELATED"/>
    <property type="match status" value="1"/>
</dbReference>
<dbReference type="WBParaSite" id="ALUE_0000601101-mRNA-1">
    <property type="protein sequence ID" value="ALUE_0000601101-mRNA-1"/>
    <property type="gene ID" value="ALUE_0000601101"/>
</dbReference>
<proteinExistence type="predicted"/>
<keyword evidence="2" id="KW-0813">Transport</keyword>
<organism evidence="8 9">
    <name type="scientific">Ascaris lumbricoides</name>
    <name type="common">Giant roundworm</name>
    <dbReference type="NCBI Taxonomy" id="6252"/>
    <lineage>
        <taxon>Eukaryota</taxon>
        <taxon>Metazoa</taxon>
        <taxon>Ecdysozoa</taxon>
        <taxon>Nematoda</taxon>
        <taxon>Chromadorea</taxon>
        <taxon>Rhabditida</taxon>
        <taxon>Spirurina</taxon>
        <taxon>Ascaridomorpha</taxon>
        <taxon>Ascaridoidea</taxon>
        <taxon>Ascarididae</taxon>
        <taxon>Ascaris</taxon>
    </lineage>
</organism>
<keyword evidence="5" id="KW-0811">Translocation</keyword>
<sequence length="697" mass="78251">MGVLLEEAISRSKKPLICGYVKQAILIFGDDVLHLLSHSSADADGHAQFEGHTLQALNIRPKLPDVIDVQYIAANEIGSRVVLLSPFIAFSVEIPQDIWGSGLSGWDERIRPSYYCRCSAIGTASKFGSYRASILRARWYVKGHNEYGQNKSERIALLYSDSVIRIFDTSEHSKCLIAKVDFRQVLYSDFSSTESEQTRLGLHNSIVSFDFGPPFGSTDAGDEEELMHTILAVDSENGDLYVAPFQFCSPRCPKPSGPFHIEWQSQGESLCDICDVIHVRHASSPTLPLFALVTTAGIVVHFVPVVLQKAFLDDAVDYEMLPIDSFRLPCEKSVSDGLLLNNDDVDLGRYLIFGSESVYWVDVKPSIASIHAALHESNSCIVDEESVFEESSLQHIFCIVDSALSSTQVRINCACTVVTKCQMTEIDEDEIHEKKVLFVALTCDNQLLTRRILIHHLYSNMNVLPSKSTTLPRECDAFGFQSLGAECVNVLRNRVTVPKVKLMSTVSEEELIATSGAIADSLRTNLSIINDAHQLVASRLNDVHQCKKDLEEQWCKIDDRALRIVRAFLDAENRIYEMRERIGKFRKRLDRIRSVLSQRVPFLTNAEKEALAKLEKMHSTLKDRIQYIGELADEVASRRRDRFGCVRPFRASVNARLFVLSKNSDDISQLEAWMGQLKNRLDHLQGTLDDSSIARAV</sequence>
<dbReference type="GO" id="GO:0006406">
    <property type="term" value="P:mRNA export from nucleus"/>
    <property type="evidence" value="ECO:0007669"/>
    <property type="project" value="TreeGrafter"/>
</dbReference>
<evidence type="ECO:0000256" key="2">
    <source>
        <dbReference type="ARBA" id="ARBA00022448"/>
    </source>
</evidence>
<dbReference type="Proteomes" id="UP000036681">
    <property type="component" value="Unplaced"/>
</dbReference>
<evidence type="ECO:0000256" key="6">
    <source>
        <dbReference type="ARBA" id="ARBA00023132"/>
    </source>
</evidence>
<keyword evidence="6" id="KW-0906">Nuclear pore complex</keyword>
<keyword evidence="8" id="KW-1185">Reference proteome</keyword>
<evidence type="ECO:0000256" key="4">
    <source>
        <dbReference type="ARBA" id="ARBA00022927"/>
    </source>
</evidence>
<dbReference type="AlphaFoldDB" id="A0A0M3HTM1"/>
<evidence type="ECO:0000256" key="5">
    <source>
        <dbReference type="ARBA" id="ARBA00023010"/>
    </source>
</evidence>
<accession>A0A0M3HTM1</accession>
<dbReference type="GO" id="GO:0006606">
    <property type="term" value="P:protein import into nucleus"/>
    <property type="evidence" value="ECO:0007669"/>
    <property type="project" value="TreeGrafter"/>
</dbReference>
<dbReference type="GO" id="GO:0017056">
    <property type="term" value="F:structural constituent of nuclear pore"/>
    <property type="evidence" value="ECO:0007669"/>
    <property type="project" value="InterPro"/>
</dbReference>
<dbReference type="PANTHER" id="PTHR13257:SF0">
    <property type="entry name" value="NUCLEAR PORE COMPLEX PROTEIN NUP88"/>
    <property type="match status" value="1"/>
</dbReference>
<reference evidence="9" key="1">
    <citation type="submission" date="2017-02" db="UniProtKB">
        <authorList>
            <consortium name="WormBaseParasite"/>
        </authorList>
    </citation>
    <scope>IDENTIFICATION</scope>
</reference>
<evidence type="ECO:0000313" key="8">
    <source>
        <dbReference type="Proteomes" id="UP000036681"/>
    </source>
</evidence>
<evidence type="ECO:0000313" key="9">
    <source>
        <dbReference type="WBParaSite" id="ALUE_0000601101-mRNA-1"/>
    </source>
</evidence>
<dbReference type="GO" id="GO:0000056">
    <property type="term" value="P:ribosomal small subunit export from nucleus"/>
    <property type="evidence" value="ECO:0007669"/>
    <property type="project" value="InterPro"/>
</dbReference>
<dbReference type="GO" id="GO:0005643">
    <property type="term" value="C:nuclear pore"/>
    <property type="evidence" value="ECO:0007669"/>
    <property type="project" value="UniProtKB-SubCell"/>
</dbReference>
<name>A0A0M3HTM1_ASCLU</name>
<evidence type="ECO:0000256" key="1">
    <source>
        <dbReference type="ARBA" id="ARBA00004567"/>
    </source>
</evidence>
<evidence type="ECO:0000256" key="7">
    <source>
        <dbReference type="ARBA" id="ARBA00023242"/>
    </source>
</evidence>
<dbReference type="InterPro" id="IPR037700">
    <property type="entry name" value="NUP88/NUP82"/>
</dbReference>
<dbReference type="GO" id="GO:0000055">
    <property type="term" value="P:ribosomal large subunit export from nucleus"/>
    <property type="evidence" value="ECO:0007669"/>
    <property type="project" value="InterPro"/>
</dbReference>
<keyword evidence="4" id="KW-0653">Protein transport</keyword>